<dbReference type="Proteomes" id="UP000293854">
    <property type="component" value="Unassembled WGS sequence"/>
</dbReference>
<dbReference type="RefSeq" id="WP_130135401.1">
    <property type="nucleotide sequence ID" value="NZ_RQTE01000075.1"/>
</dbReference>
<dbReference type="AlphaFoldDB" id="A0A4Q7CQJ1"/>
<proteinExistence type="predicted"/>
<dbReference type="Pfam" id="PF05014">
    <property type="entry name" value="Nuc_deoxyrib_tr"/>
    <property type="match status" value="1"/>
</dbReference>
<sequence>MSKVYLAHSIATTGEFNHSIETAKKIKALGYEVYAPALNNAINDKSNNPTPKDIYNGDVTEILSSDYVVVNVNGGTQDGTISEIGLVAGLNECGRDIPIIAYTSNKRLLQPQFYQGIASASANHLVLGMIEKWGSFVGSEEDMLKRLEDC</sequence>
<protein>
    <recommendedName>
        <fullName evidence="3">Nucleoside 2-deoxyribosyltransferase</fullName>
    </recommendedName>
</protein>
<evidence type="ECO:0000313" key="2">
    <source>
        <dbReference type="Proteomes" id="UP000293854"/>
    </source>
</evidence>
<gene>
    <name evidence="1" type="ORF">EIG99_04580</name>
</gene>
<name>A0A4Q7CQJ1_9STAP</name>
<dbReference type="EMBL" id="RQTE01000075">
    <property type="protein sequence ID" value="RZI03058.1"/>
    <property type="molecule type" value="Genomic_DNA"/>
</dbReference>
<accession>A0A4Q7CQJ1</accession>
<dbReference type="Gene3D" id="3.40.50.450">
    <property type="match status" value="1"/>
</dbReference>
<organism evidence="1 2">
    <name type="scientific">Staphylococcus condimenti</name>
    <dbReference type="NCBI Taxonomy" id="70255"/>
    <lineage>
        <taxon>Bacteria</taxon>
        <taxon>Bacillati</taxon>
        <taxon>Bacillota</taxon>
        <taxon>Bacilli</taxon>
        <taxon>Bacillales</taxon>
        <taxon>Staphylococcaceae</taxon>
        <taxon>Staphylococcus</taxon>
    </lineage>
</organism>
<comment type="caution">
    <text evidence="1">The sequence shown here is derived from an EMBL/GenBank/DDBJ whole genome shotgun (WGS) entry which is preliminary data.</text>
</comment>
<dbReference type="SUPFAM" id="SSF52309">
    <property type="entry name" value="N-(deoxy)ribosyltransferase-like"/>
    <property type="match status" value="1"/>
</dbReference>
<reference evidence="1 2" key="1">
    <citation type="submission" date="2018-11" db="EMBL/GenBank/DDBJ databases">
        <title>Genomic profiling of Staphylococcus species from a Poultry farm system in KwaZulu-Natal, South Africa.</title>
        <authorList>
            <person name="Amoako D.G."/>
            <person name="Somboro A.M."/>
            <person name="Abia A.L.K."/>
            <person name="Bester L.A."/>
            <person name="Essack S.Y."/>
        </authorList>
    </citation>
    <scope>NUCLEOTIDE SEQUENCE [LARGE SCALE GENOMIC DNA]</scope>
    <source>
        <strain evidence="1 2">SA11</strain>
    </source>
</reference>
<dbReference type="InterPro" id="IPR007710">
    <property type="entry name" value="Nucleoside_deoxyribTrfase"/>
</dbReference>
<evidence type="ECO:0000313" key="1">
    <source>
        <dbReference type="EMBL" id="RZI03058.1"/>
    </source>
</evidence>
<evidence type="ECO:0008006" key="3">
    <source>
        <dbReference type="Google" id="ProtNLM"/>
    </source>
</evidence>